<comment type="similarity">
    <text evidence="1">Belongs to the UPF0489 family.</text>
</comment>
<keyword evidence="2" id="KW-0175">Coiled coil</keyword>
<dbReference type="VEuPathDB" id="VectorBase:ASTEI02044"/>
<dbReference type="Pfam" id="PF12640">
    <property type="entry name" value="UPF0489"/>
    <property type="match status" value="1"/>
</dbReference>
<dbReference type="AlphaFoldDB" id="A0A182Y0Q8"/>
<evidence type="ECO:0008006" key="6">
    <source>
        <dbReference type="Google" id="ProtNLM"/>
    </source>
</evidence>
<dbReference type="CTD" id="40083"/>
<dbReference type="EnsemblMetazoa" id="ASTEI02044-RA">
    <property type="protein sequence ID" value="ASTEI02044-PA"/>
    <property type="gene ID" value="ASTEI02044"/>
</dbReference>
<evidence type="ECO:0000313" key="4">
    <source>
        <dbReference type="EnsemblMetazoa" id="ASTEI02044-PA"/>
    </source>
</evidence>
<evidence type="ECO:0000256" key="1">
    <source>
        <dbReference type="ARBA" id="ARBA00007099"/>
    </source>
</evidence>
<dbReference type="OMA" id="RIFWHLE"/>
<reference evidence="5" key="1">
    <citation type="journal article" date="2014" name="Genome Biol.">
        <title>Genome analysis of a major urban malaria vector mosquito, Anopheles stephensi.</title>
        <authorList>
            <person name="Jiang X."/>
            <person name="Peery A."/>
            <person name="Hall A.B."/>
            <person name="Sharma A."/>
            <person name="Chen X.G."/>
            <person name="Waterhouse R.M."/>
            <person name="Komissarov A."/>
            <person name="Riehle M.M."/>
            <person name="Shouche Y."/>
            <person name="Sharakhova M.V."/>
            <person name="Lawson D."/>
            <person name="Pakpour N."/>
            <person name="Arensburger P."/>
            <person name="Davidson V.L."/>
            <person name="Eiglmeier K."/>
            <person name="Emrich S."/>
            <person name="George P."/>
            <person name="Kennedy R.C."/>
            <person name="Mane S.P."/>
            <person name="Maslen G."/>
            <person name="Oringanje C."/>
            <person name="Qi Y."/>
            <person name="Settlage R."/>
            <person name="Tojo M."/>
            <person name="Tubio J.M."/>
            <person name="Unger M.F."/>
            <person name="Wang B."/>
            <person name="Vernick K.D."/>
            <person name="Ribeiro J.M."/>
            <person name="James A.A."/>
            <person name="Michel K."/>
            <person name="Riehle M.A."/>
            <person name="Luckhart S."/>
            <person name="Sharakhov I.V."/>
            <person name="Tu Z."/>
        </authorList>
    </citation>
    <scope>NUCLEOTIDE SEQUENCE [LARGE SCALE GENOMIC DNA]</scope>
    <source>
        <strain evidence="5">Indian</strain>
    </source>
</reference>
<protein>
    <recommendedName>
        <fullName evidence="6">Misexpression suppressor of ras</fullName>
    </recommendedName>
</protein>
<dbReference type="VEuPathDB" id="VectorBase:ASTE011099"/>
<proteinExistence type="inferred from homology"/>
<dbReference type="RefSeq" id="XP_035907353.1">
    <property type="nucleotide sequence ID" value="XM_036051460.1"/>
</dbReference>
<feature type="compositionally biased region" description="Polar residues" evidence="3">
    <location>
        <begin position="71"/>
        <end position="81"/>
    </location>
</feature>
<feature type="compositionally biased region" description="Low complexity" evidence="3">
    <location>
        <begin position="83"/>
        <end position="99"/>
    </location>
</feature>
<evidence type="ECO:0000313" key="5">
    <source>
        <dbReference type="Proteomes" id="UP000076408"/>
    </source>
</evidence>
<evidence type="ECO:0000256" key="3">
    <source>
        <dbReference type="SAM" id="MobiDB-lite"/>
    </source>
</evidence>
<dbReference type="OrthoDB" id="418142at2759"/>
<keyword evidence="5" id="KW-1185">Reference proteome</keyword>
<name>A0A182Y0Q8_ANOST</name>
<dbReference type="InterPro" id="IPR024131">
    <property type="entry name" value="UPF0489"/>
</dbReference>
<dbReference type="KEGG" id="aste:118510068"/>
<sequence length="470" mass="53859">METTASDSTERRKSDTECEGTTAAAEGEETQTKSSADTKRQTPTTQPEVVEPDDKAQQCVDEPTTTTTTTESNNGQPSSSVERAAAPATSSTSKAPPKSRSFAKIPIFVVEDHHEVLTFLYRCFGSRHLPLHGNRIVHFDSHPDMCIPKHMPADYVFHKDALLDSISIENWLMPTVFAGHVERIVWIKPPWSDQIPKGKFEFHVGEFEGSIRTDSTLEYFVSEGCYQPEERLENRRRLRLEVCSVGEYTVAEDTDLAKGYILDIDLDYFSTHNPFLKIYDRVQLYEKLKEIFVSPELADDAENDLEKLQRVARDREEKLEFLESIFLYLEEVGNLKHFLVDYQQEISEEYTGLLEKVSTLVRTLKREYKEEEIDWSMIYDAGCTCDVTDLPHHESSREEIETMVGQLERFLEKLPCPPLVITVSRSSEDDYTPATQVEMIQEMVLAALTKCLRAELDTPILHYKDQQFTL</sequence>
<dbReference type="Proteomes" id="UP000076408">
    <property type="component" value="Unassembled WGS sequence"/>
</dbReference>
<dbReference type="PANTHER" id="PTHR13225">
    <property type="entry name" value="MISEXPRESSION SUPPRESSOR OF RAS 6"/>
    <property type="match status" value="1"/>
</dbReference>
<evidence type="ECO:0000256" key="2">
    <source>
        <dbReference type="SAM" id="Coils"/>
    </source>
</evidence>
<dbReference type="PANTHER" id="PTHR13225:SF3">
    <property type="entry name" value="UPF0489 PROTEIN C5ORF22"/>
    <property type="match status" value="1"/>
</dbReference>
<accession>A0A182Y0Q8</accession>
<organism evidence="4 5">
    <name type="scientific">Anopheles stephensi</name>
    <name type="common">Indo-Pakistan malaria mosquito</name>
    <dbReference type="NCBI Taxonomy" id="30069"/>
    <lineage>
        <taxon>Eukaryota</taxon>
        <taxon>Metazoa</taxon>
        <taxon>Ecdysozoa</taxon>
        <taxon>Arthropoda</taxon>
        <taxon>Hexapoda</taxon>
        <taxon>Insecta</taxon>
        <taxon>Pterygota</taxon>
        <taxon>Neoptera</taxon>
        <taxon>Endopterygota</taxon>
        <taxon>Diptera</taxon>
        <taxon>Nematocera</taxon>
        <taxon>Culicoidea</taxon>
        <taxon>Culicidae</taxon>
        <taxon>Anophelinae</taxon>
        <taxon>Anopheles</taxon>
    </lineage>
</organism>
<reference evidence="4" key="2">
    <citation type="submission" date="2020-05" db="UniProtKB">
        <authorList>
            <consortium name="EnsemblMetazoa"/>
        </authorList>
    </citation>
    <scope>IDENTIFICATION</scope>
    <source>
        <strain evidence="4">Indian</strain>
    </source>
</reference>
<feature type="region of interest" description="Disordered" evidence="3">
    <location>
        <begin position="1"/>
        <end position="99"/>
    </location>
</feature>
<dbReference type="VEuPathDB" id="VectorBase:ASTEI20_032626"/>
<feature type="coiled-coil region" evidence="2">
    <location>
        <begin position="298"/>
        <end position="325"/>
    </location>
</feature>
<dbReference type="STRING" id="30069.A0A182Y0Q8"/>
<dbReference type="GeneID" id="118510068"/>